<dbReference type="InterPro" id="IPR000123">
    <property type="entry name" value="Reverse_transcriptase_msDNA"/>
</dbReference>
<evidence type="ECO:0000256" key="5">
    <source>
        <dbReference type="ARBA" id="ARBA00022842"/>
    </source>
</evidence>
<dbReference type="InterPro" id="IPR043502">
    <property type="entry name" value="DNA/RNA_pol_sf"/>
</dbReference>
<gene>
    <name evidence="11" type="ORF">HU760_020125</name>
</gene>
<evidence type="ECO:0000313" key="11">
    <source>
        <dbReference type="EMBL" id="MBV4492901.1"/>
    </source>
</evidence>
<name>A0ABS6QFF0_9PSED</name>
<evidence type="ECO:0000256" key="1">
    <source>
        <dbReference type="ARBA" id="ARBA00012493"/>
    </source>
</evidence>
<evidence type="ECO:0000256" key="8">
    <source>
        <dbReference type="ARBA" id="ARBA00034120"/>
    </source>
</evidence>
<dbReference type="InterPro" id="IPR043504">
    <property type="entry name" value="Peptidase_S1_PA_chymotrypsin"/>
</dbReference>
<reference evidence="11 12" key="1">
    <citation type="journal article" date="2020" name="Microorganisms">
        <title>Reliable Identification of Environmental Pseudomonas Isolates Using the rpoD Gene.</title>
        <authorList>
            <consortium name="The Broad Institute Genome Sequencing Platform"/>
            <person name="Girard L."/>
            <person name="Lood C."/>
            <person name="Rokni-Zadeh H."/>
            <person name="van Noort V."/>
            <person name="Lavigne R."/>
            <person name="De Mot R."/>
        </authorList>
    </citation>
    <scope>NUCLEOTIDE SEQUENCE [LARGE SCALE GENOMIC DNA]</scope>
    <source>
        <strain evidence="11 12">RD9SR1</strain>
    </source>
</reference>
<keyword evidence="6" id="KW-0695">RNA-directed DNA polymerase</keyword>
<evidence type="ECO:0000256" key="2">
    <source>
        <dbReference type="ARBA" id="ARBA00022679"/>
    </source>
</evidence>
<feature type="domain" description="Reverse transcriptase" evidence="10">
    <location>
        <begin position="30"/>
        <end position="263"/>
    </location>
</feature>
<dbReference type="Pfam" id="PF00078">
    <property type="entry name" value="RVT_1"/>
    <property type="match status" value="1"/>
</dbReference>
<dbReference type="EC" id="2.7.7.49" evidence="1"/>
<comment type="caution">
    <text evidence="11">The sequence shown here is derived from an EMBL/GenBank/DDBJ whole genome shotgun (WGS) entry which is preliminary data.</text>
</comment>
<protein>
    <recommendedName>
        <fullName evidence="1">RNA-directed DNA polymerase</fullName>
        <ecNumber evidence="1">2.7.7.49</ecNumber>
    </recommendedName>
</protein>
<evidence type="ECO:0000256" key="6">
    <source>
        <dbReference type="ARBA" id="ARBA00022918"/>
    </source>
</evidence>
<dbReference type="PRINTS" id="PR00866">
    <property type="entry name" value="RNADNAPOLMS"/>
</dbReference>
<dbReference type="Pfam" id="PF13365">
    <property type="entry name" value="Trypsin_2"/>
    <property type="match status" value="1"/>
</dbReference>
<dbReference type="CDD" id="cd03487">
    <property type="entry name" value="RT_Bac_retron_II"/>
    <property type="match status" value="1"/>
</dbReference>
<dbReference type="SUPFAM" id="SSF50494">
    <property type="entry name" value="Trypsin-like serine proteases"/>
    <property type="match status" value="1"/>
</dbReference>
<keyword evidence="7" id="KW-0051">Antiviral defense</keyword>
<dbReference type="InterPro" id="IPR009003">
    <property type="entry name" value="Peptidase_S1_PA"/>
</dbReference>
<keyword evidence="12" id="KW-1185">Reference proteome</keyword>
<evidence type="ECO:0000256" key="7">
    <source>
        <dbReference type="ARBA" id="ARBA00023118"/>
    </source>
</evidence>
<dbReference type="Gene3D" id="2.40.10.10">
    <property type="entry name" value="Trypsin-like serine proteases"/>
    <property type="match status" value="2"/>
</dbReference>
<evidence type="ECO:0000313" key="12">
    <source>
        <dbReference type="Proteomes" id="UP000609530"/>
    </source>
</evidence>
<dbReference type="Proteomes" id="UP000609530">
    <property type="component" value="Unassembled WGS sequence"/>
</dbReference>
<dbReference type="EMBL" id="JABWRZ020000002">
    <property type="protein sequence ID" value="MBV4492901.1"/>
    <property type="molecule type" value="Genomic_DNA"/>
</dbReference>
<keyword evidence="5" id="KW-0460">Magnesium</keyword>
<dbReference type="SUPFAM" id="SSF56672">
    <property type="entry name" value="DNA/RNA polymerases"/>
    <property type="match status" value="1"/>
</dbReference>
<keyword evidence="4" id="KW-0479">Metal-binding</keyword>
<evidence type="ECO:0000256" key="9">
    <source>
        <dbReference type="ARBA" id="ARBA00048173"/>
    </source>
</evidence>
<comment type="similarity">
    <text evidence="8">Belongs to the bacterial reverse transcriptase family.</text>
</comment>
<keyword evidence="2" id="KW-0808">Transferase</keyword>
<dbReference type="PANTHER" id="PTHR34047:SF7">
    <property type="entry name" value="RNA-DIRECTED DNA POLYMERASE"/>
    <property type="match status" value="1"/>
</dbReference>
<dbReference type="InterPro" id="IPR051083">
    <property type="entry name" value="GrpII_Intron_Splice-Mob/Def"/>
</dbReference>
<comment type="catalytic activity">
    <reaction evidence="9">
        <text>DNA(n) + a 2'-deoxyribonucleoside 5'-triphosphate = DNA(n+1) + diphosphate</text>
        <dbReference type="Rhea" id="RHEA:22508"/>
        <dbReference type="Rhea" id="RHEA-COMP:17339"/>
        <dbReference type="Rhea" id="RHEA-COMP:17340"/>
        <dbReference type="ChEBI" id="CHEBI:33019"/>
        <dbReference type="ChEBI" id="CHEBI:61560"/>
        <dbReference type="ChEBI" id="CHEBI:173112"/>
        <dbReference type="EC" id="2.7.7.49"/>
    </reaction>
</comment>
<dbReference type="InterPro" id="IPR000477">
    <property type="entry name" value="RT_dom"/>
</dbReference>
<proteinExistence type="inferred from homology"/>
<evidence type="ECO:0000259" key="10">
    <source>
        <dbReference type="PROSITE" id="PS50878"/>
    </source>
</evidence>
<evidence type="ECO:0000256" key="4">
    <source>
        <dbReference type="ARBA" id="ARBA00022723"/>
    </source>
</evidence>
<accession>A0ABS6QFF0</accession>
<dbReference type="PROSITE" id="PS50878">
    <property type="entry name" value="RT_POL"/>
    <property type="match status" value="1"/>
</dbReference>
<dbReference type="PANTHER" id="PTHR34047">
    <property type="entry name" value="NUCLEAR INTRON MATURASE 1, MITOCHONDRIAL-RELATED"/>
    <property type="match status" value="1"/>
</dbReference>
<organism evidence="11 12">
    <name type="scientific">Pseudomonas oryzicola</name>
    <dbReference type="NCBI Taxonomy" id="485876"/>
    <lineage>
        <taxon>Bacteria</taxon>
        <taxon>Pseudomonadati</taxon>
        <taxon>Pseudomonadota</taxon>
        <taxon>Gammaproteobacteria</taxon>
        <taxon>Pseudomonadales</taxon>
        <taxon>Pseudomonadaceae</taxon>
        <taxon>Pseudomonas</taxon>
    </lineage>
</organism>
<sequence length="559" mass="62637">MDGGILINDCLNPSTTPEDLAFMLGTSYNKIKRFYYDRDMSANYRHFTIPKKNGEPRHILAPENWLKTLQIRLARRLTLLYTPRKGVTGFIKESGIVVNADKHKRSSYVFNVDLQDFFPSINFHRLRGMLIAKPYSLLPQTASVIAHLCTYRGSLPQGAPTSPVLSNMFCASMDRKLYELAIRHKATYSRYADDITFSFYCPLRYVSSAIVKASGRQGELSHYKATLGDELKSIINNFGFVENERKVRLLSRTEQQLVTGLLANAKANIDRRYIRKTAAMIHSLERDGETVANERRKEQNADSSTPLAAHVQGRLLFLHQVLGKTSPVYARLANRFNVLPLKFKVPPPQLTTSEREAIIAVSKFVRAKCWVVQVAIDVNDDCIIAQGSGFMIESGILVTCAHVLEEKGVTVDECEIYQVDDDGQKLTAEVIYRNRAIDIAILKVHDCGTQEFFHLETDEEPNIGDQVVILGFPNVKDGARVGVIQARISNKYPLYKPEVMHSEVDKMLYPGNSGGPVINSRQRVVGIAAKGAAGSSEGQNSFIRVSELIKILPALKERL</sequence>
<evidence type="ECO:0000256" key="3">
    <source>
        <dbReference type="ARBA" id="ARBA00022695"/>
    </source>
</evidence>
<dbReference type="RefSeq" id="WP_186673549.1">
    <property type="nucleotide sequence ID" value="NZ_JABWRZ020000002.1"/>
</dbReference>
<keyword evidence="3" id="KW-0548">Nucleotidyltransferase</keyword>